<feature type="region of interest" description="Disordered" evidence="2">
    <location>
        <begin position="118"/>
        <end position="154"/>
    </location>
</feature>
<reference evidence="4" key="1">
    <citation type="submission" date="2021-01" db="EMBL/GenBank/DDBJ databases">
        <authorList>
            <person name="Corre E."/>
            <person name="Pelletier E."/>
            <person name="Niang G."/>
            <person name="Scheremetjew M."/>
            <person name="Finn R."/>
            <person name="Kale V."/>
            <person name="Holt S."/>
            <person name="Cochrane G."/>
            <person name="Meng A."/>
            <person name="Brown T."/>
            <person name="Cohen L."/>
        </authorList>
    </citation>
    <scope>NUCLEOTIDE SEQUENCE</scope>
    <source>
        <strain evidence="4">CCMP1320</strain>
    </source>
</reference>
<name>A0A7S3QRY1_DUNTE</name>
<dbReference type="PANTHER" id="PTHR23153:SF38">
    <property type="entry name" value="UBX DOMAIN-CONTAINING PROTEIN 6"/>
    <property type="match status" value="1"/>
</dbReference>
<protein>
    <recommendedName>
        <fullName evidence="3">PUB domain-containing protein</fullName>
    </recommendedName>
</protein>
<dbReference type="InterPro" id="IPR018997">
    <property type="entry name" value="PUB_domain"/>
</dbReference>
<evidence type="ECO:0000256" key="1">
    <source>
        <dbReference type="SAM" id="Coils"/>
    </source>
</evidence>
<evidence type="ECO:0000256" key="2">
    <source>
        <dbReference type="SAM" id="MobiDB-lite"/>
    </source>
</evidence>
<sequence>MDDNLLDYKHNHPINVSNCVAMLLKIFNNVLEHPEEQKFRQVKAGGNAFRNNISSIKGGEKLMTLAGWRVQVKDMEKYYVFEGDPGSRKMDILRETANTLQKAMATVNEKAERKRQEMQAAGAMEKARKEQILRALEDDKEDRKLRSGKASGNM</sequence>
<dbReference type="GO" id="GO:0005737">
    <property type="term" value="C:cytoplasm"/>
    <property type="evidence" value="ECO:0007669"/>
    <property type="project" value="TreeGrafter"/>
</dbReference>
<dbReference type="AlphaFoldDB" id="A0A7S3QRY1"/>
<gene>
    <name evidence="4" type="ORF">DTER00134_LOCUS6408</name>
</gene>
<dbReference type="Pfam" id="PF09409">
    <property type="entry name" value="PUB"/>
    <property type="match status" value="1"/>
</dbReference>
<dbReference type="SMART" id="SM00580">
    <property type="entry name" value="PUG"/>
    <property type="match status" value="1"/>
</dbReference>
<dbReference type="CDD" id="cd09212">
    <property type="entry name" value="PUB"/>
    <property type="match status" value="1"/>
</dbReference>
<dbReference type="Gene3D" id="1.20.58.2190">
    <property type="match status" value="1"/>
</dbReference>
<proteinExistence type="predicted"/>
<feature type="coiled-coil region" evidence="1">
    <location>
        <begin position="90"/>
        <end position="117"/>
    </location>
</feature>
<evidence type="ECO:0000259" key="3">
    <source>
        <dbReference type="Pfam" id="PF09409"/>
    </source>
</evidence>
<feature type="domain" description="PUB" evidence="3">
    <location>
        <begin position="16"/>
        <end position="85"/>
    </location>
</feature>
<dbReference type="PANTHER" id="PTHR23153">
    <property type="entry name" value="UBX-RELATED"/>
    <property type="match status" value="1"/>
</dbReference>
<dbReference type="EMBL" id="HBIP01011407">
    <property type="protein sequence ID" value="CAE0491335.1"/>
    <property type="molecule type" value="Transcribed_RNA"/>
</dbReference>
<dbReference type="SUPFAM" id="SSF143503">
    <property type="entry name" value="PUG domain-like"/>
    <property type="match status" value="1"/>
</dbReference>
<organism evidence="4">
    <name type="scientific">Dunaliella tertiolecta</name>
    <name type="common">Green alga</name>
    <dbReference type="NCBI Taxonomy" id="3047"/>
    <lineage>
        <taxon>Eukaryota</taxon>
        <taxon>Viridiplantae</taxon>
        <taxon>Chlorophyta</taxon>
        <taxon>core chlorophytes</taxon>
        <taxon>Chlorophyceae</taxon>
        <taxon>CS clade</taxon>
        <taxon>Chlamydomonadales</taxon>
        <taxon>Dunaliellaceae</taxon>
        <taxon>Dunaliella</taxon>
    </lineage>
</organism>
<accession>A0A7S3QRY1</accession>
<evidence type="ECO:0000313" key="4">
    <source>
        <dbReference type="EMBL" id="CAE0491335.1"/>
    </source>
</evidence>
<keyword evidence="1" id="KW-0175">Coiled coil</keyword>
<feature type="compositionally biased region" description="Basic and acidic residues" evidence="2">
    <location>
        <begin position="125"/>
        <end position="145"/>
    </location>
</feature>
<dbReference type="InterPro" id="IPR036339">
    <property type="entry name" value="PUB-like_dom_sf"/>
</dbReference>